<dbReference type="InterPro" id="IPR036249">
    <property type="entry name" value="Thioredoxin-like_sf"/>
</dbReference>
<evidence type="ECO:0000256" key="1">
    <source>
        <dbReference type="ARBA" id="ARBA00023284"/>
    </source>
</evidence>
<dbReference type="CDD" id="cd02966">
    <property type="entry name" value="TlpA_like_family"/>
    <property type="match status" value="1"/>
</dbReference>
<gene>
    <name evidence="4" type="ORF">D1631_05540</name>
</gene>
<feature type="transmembrane region" description="Helical" evidence="2">
    <location>
        <begin position="111"/>
        <end position="138"/>
    </location>
</feature>
<dbReference type="InterPro" id="IPR012336">
    <property type="entry name" value="Thioredoxin-like_fold"/>
</dbReference>
<comment type="caution">
    <text evidence="4">The sequence shown here is derived from an EMBL/GenBank/DDBJ whole genome shotgun (WGS) entry which is preliminary data.</text>
</comment>
<dbReference type="OrthoDB" id="743079at2"/>
<dbReference type="PROSITE" id="PS51352">
    <property type="entry name" value="THIOREDOXIN_2"/>
    <property type="match status" value="1"/>
</dbReference>
<dbReference type="EMBL" id="QWIU01000002">
    <property type="protein sequence ID" value="RNA61433.1"/>
    <property type="molecule type" value="Genomic_DNA"/>
</dbReference>
<keyword evidence="2" id="KW-0812">Transmembrane</keyword>
<evidence type="ECO:0000256" key="2">
    <source>
        <dbReference type="SAM" id="Phobius"/>
    </source>
</evidence>
<evidence type="ECO:0000259" key="3">
    <source>
        <dbReference type="PROSITE" id="PS51352"/>
    </source>
</evidence>
<dbReference type="PANTHER" id="PTHR42852">
    <property type="entry name" value="THIOL:DISULFIDE INTERCHANGE PROTEIN DSBE"/>
    <property type="match status" value="1"/>
</dbReference>
<keyword evidence="2" id="KW-0472">Membrane</keyword>
<dbReference type="PROSITE" id="PS00194">
    <property type="entry name" value="THIOREDOXIN_1"/>
    <property type="match status" value="1"/>
</dbReference>
<protein>
    <submittedName>
        <fullName evidence="4">Thioredoxin</fullName>
    </submittedName>
</protein>
<feature type="transmembrane region" description="Helical" evidence="2">
    <location>
        <begin position="63"/>
        <end position="84"/>
    </location>
</feature>
<reference evidence="4 5" key="1">
    <citation type="submission" date="2018-08" db="EMBL/GenBank/DDBJ databases">
        <title>Chryseobacterium nematophagum: a novel matrix digesting pathogen of nematodes.</title>
        <authorList>
            <person name="Page A."/>
            <person name="Roberts M."/>
            <person name="Felix M.-A."/>
            <person name="Weir W."/>
        </authorList>
    </citation>
    <scope>NUCLEOTIDE SEQUENCE [LARGE SCALE GENOMIC DNA]</scope>
    <source>
        <strain evidence="4 5">JUb129</strain>
    </source>
</reference>
<feature type="domain" description="Thioredoxin" evidence="3">
    <location>
        <begin position="589"/>
        <end position="729"/>
    </location>
</feature>
<dbReference type="InterPro" id="IPR050553">
    <property type="entry name" value="Thioredoxin_ResA/DsbE_sf"/>
</dbReference>
<dbReference type="Pfam" id="PF12730">
    <property type="entry name" value="ABC2_membrane_4"/>
    <property type="match status" value="1"/>
</dbReference>
<dbReference type="AlphaFoldDB" id="A0A3M7TCY0"/>
<evidence type="ECO:0000313" key="4">
    <source>
        <dbReference type="EMBL" id="RNA61433.1"/>
    </source>
</evidence>
<proteinExistence type="predicted"/>
<feature type="transmembrane region" description="Helical" evidence="2">
    <location>
        <begin position="186"/>
        <end position="204"/>
    </location>
</feature>
<dbReference type="CDD" id="cd21809">
    <property type="entry name" value="ABC-2_lan_permease-like"/>
    <property type="match status" value="1"/>
</dbReference>
<feature type="transmembrane region" description="Helical" evidence="2">
    <location>
        <begin position="235"/>
        <end position="252"/>
    </location>
</feature>
<dbReference type="PANTHER" id="PTHR42852:SF13">
    <property type="entry name" value="PROTEIN DIPZ"/>
    <property type="match status" value="1"/>
</dbReference>
<keyword evidence="1" id="KW-0676">Redox-active center</keyword>
<keyword evidence="2" id="KW-1133">Transmembrane helix</keyword>
<dbReference type="InterPro" id="IPR017937">
    <property type="entry name" value="Thioredoxin_CS"/>
</dbReference>
<organism evidence="4 5">
    <name type="scientific">Chryseobacterium nematophagum</name>
    <dbReference type="NCBI Taxonomy" id="2305228"/>
    <lineage>
        <taxon>Bacteria</taxon>
        <taxon>Pseudomonadati</taxon>
        <taxon>Bacteroidota</taxon>
        <taxon>Flavobacteriia</taxon>
        <taxon>Flavobacteriales</taxon>
        <taxon>Weeksellaceae</taxon>
        <taxon>Chryseobacterium group</taxon>
        <taxon>Chryseobacterium</taxon>
    </lineage>
</organism>
<dbReference type="RefSeq" id="WP_122635574.1">
    <property type="nucleotide sequence ID" value="NZ_QWIU01000002.1"/>
</dbReference>
<name>A0A3M7TCY0_9FLAO</name>
<dbReference type="Proteomes" id="UP000278775">
    <property type="component" value="Unassembled WGS sequence"/>
</dbReference>
<feature type="transmembrane region" description="Helical" evidence="2">
    <location>
        <begin position="20"/>
        <end position="37"/>
    </location>
</feature>
<sequence>MKKLFITTKIEWLKIKGLGLLYLAIALGGMIPIFRYIPDFFKHITNIEGQLHYSTLEDSISKWMGSFTMYILLIYIIIAASRIAQIEYKNNCWQLMETQPVSRLQLYASKYIIVLIISYICIASYFLFNIALSVLDYYIHPDPAKILSIDILWMLKTYLRVCVTILGVTAVQLCLSICFSSMIWPFLFGSLGLIINIFSFRIGGKSIFSPYYSLQLFRSADNIRGLNEFISFSEHLSIFWSIVFFICGYFLYSKKGFKNAFLKNKIQIGVSIGFVMIISGIFFLVIKPKPHINNKEGGIVIRGNFQTQQKIDSIWIYSKYFNKKVGAASVQNNQFIWRSPRKLSLDYYNIKFSNKEIPIIMGDGDWFDFTIKFNDWDKSFFMKSNRKAEQSYDNNENFGKTFRDILSKEDPSEDPKEFYKAAKTDWKENIKKIDNYTNAENMSLSNEYKEYRKQILAILYLKEIDNYRISLSKPNFKEGKDFLKDLKRNIHVPSRLLSKDDIYLQYRLDLMLTPKERVSDVEKILFEKIEKLPNNLAKDQLLAEHLSKSIELATDSVSRKNIFSSQIYKVINQDYKNLLYSKFNRINSSQRGAMFPDLLFLDEDGKSAKLSKYLNKYVIIDLWATWCGPCVTIRPIFDRRNMQYKYNDYIQFISISLDESKVKWKNFLKVKPSSVPQYWLPNSSAFMDKFNIDAIPRFIIIDPQGKIFNMHAPFPDGDDFINILDKINH</sequence>
<evidence type="ECO:0000313" key="5">
    <source>
        <dbReference type="Proteomes" id="UP000278775"/>
    </source>
</evidence>
<dbReference type="InterPro" id="IPR013766">
    <property type="entry name" value="Thioredoxin_domain"/>
</dbReference>
<dbReference type="SUPFAM" id="SSF52833">
    <property type="entry name" value="Thioredoxin-like"/>
    <property type="match status" value="1"/>
</dbReference>
<feature type="transmembrane region" description="Helical" evidence="2">
    <location>
        <begin position="264"/>
        <end position="286"/>
    </location>
</feature>
<accession>A0A3M7TCY0</accession>
<dbReference type="Gene3D" id="3.40.30.10">
    <property type="entry name" value="Glutaredoxin"/>
    <property type="match status" value="1"/>
</dbReference>
<dbReference type="Pfam" id="PF13905">
    <property type="entry name" value="Thioredoxin_8"/>
    <property type="match status" value="1"/>
</dbReference>
<feature type="transmembrane region" description="Helical" evidence="2">
    <location>
        <begin position="158"/>
        <end position="179"/>
    </location>
</feature>